<feature type="compositionally biased region" description="Polar residues" evidence="1">
    <location>
        <begin position="140"/>
        <end position="153"/>
    </location>
</feature>
<sequence length="450" mass="48933">MSSSHTSTLSNNTMLATPHRVNVTPAGPGHHDKPTEHLQQETALEVVHYTKATSPTTTTGMSCELQDEGEREREALATVFGVQEYTESVMFWKRLHEEKNYQKNNNSKPIKKKKGTTLTSQQSHHHQASPSIMVQEEENTTTASDNCNSNNQELLSLPDIPTVSKFNDLLIDDEHGVDFLFPANPSSVLLHSFSPANTEAHSVAESSVHSSSIHFMASAVTAGAAITADDTGTSNNTIAPPRLFIGYPPSIFDMLKSDHDERIIVWGPSDRTTATASSSASGNLHSQPASSLHHHDTTAPASSSPSNKKQPPYVQGFSTNTTSSSASLATGNNNKKRSSKLVNSARMSAQSLLVDSFHRLSRQKSLPARIRPRSSKQQLKAEQQGTSSSLSPPPLLKRASFTIKNRHSAEELHPPPIPVDPQVQQQQLQQIIIAASVEKLVEKLTNSLGK</sequence>
<gene>
    <name evidence="2" type="ORF">LRAMOSA01860</name>
</gene>
<dbReference type="EMBL" id="LK023324">
    <property type="protein sequence ID" value="CDS07911.1"/>
    <property type="molecule type" value="Genomic_DNA"/>
</dbReference>
<feature type="region of interest" description="Disordered" evidence="1">
    <location>
        <begin position="272"/>
        <end position="344"/>
    </location>
</feature>
<evidence type="ECO:0000313" key="2">
    <source>
        <dbReference type="EMBL" id="CDS07911.1"/>
    </source>
</evidence>
<organism evidence="2">
    <name type="scientific">Lichtheimia ramosa</name>
    <dbReference type="NCBI Taxonomy" id="688394"/>
    <lineage>
        <taxon>Eukaryota</taxon>
        <taxon>Fungi</taxon>
        <taxon>Fungi incertae sedis</taxon>
        <taxon>Mucoromycota</taxon>
        <taxon>Mucoromycotina</taxon>
        <taxon>Mucoromycetes</taxon>
        <taxon>Mucorales</taxon>
        <taxon>Lichtheimiaceae</taxon>
        <taxon>Lichtheimia</taxon>
    </lineage>
</organism>
<accession>A0A077WJF7</accession>
<dbReference type="AlphaFoldDB" id="A0A077WJF7"/>
<dbReference type="OrthoDB" id="2283876at2759"/>
<feature type="region of interest" description="Disordered" evidence="1">
    <location>
        <begin position="100"/>
        <end position="153"/>
    </location>
</feature>
<feature type="compositionally biased region" description="Low complexity" evidence="1">
    <location>
        <begin position="272"/>
        <end position="281"/>
    </location>
</feature>
<reference evidence="2" key="1">
    <citation type="journal article" date="2014" name="Genome Announc.">
        <title>De novo whole-genome sequence and genome annotation of Lichtheimia ramosa.</title>
        <authorList>
            <person name="Linde J."/>
            <person name="Schwartze V."/>
            <person name="Binder U."/>
            <person name="Lass-Florl C."/>
            <person name="Voigt K."/>
            <person name="Horn F."/>
        </authorList>
    </citation>
    <scope>NUCLEOTIDE SEQUENCE</scope>
    <source>
        <strain evidence="2">JMRC FSU:6197</strain>
    </source>
</reference>
<name>A0A077WJF7_9FUNG</name>
<proteinExistence type="predicted"/>
<feature type="compositionally biased region" description="Polar residues" evidence="1">
    <location>
        <begin position="299"/>
        <end position="309"/>
    </location>
</feature>
<feature type="compositionally biased region" description="Polar residues" evidence="1">
    <location>
        <begin position="375"/>
        <end position="386"/>
    </location>
</feature>
<evidence type="ECO:0000256" key="1">
    <source>
        <dbReference type="SAM" id="MobiDB-lite"/>
    </source>
</evidence>
<feature type="compositionally biased region" description="Low complexity" evidence="1">
    <location>
        <begin position="318"/>
        <end position="333"/>
    </location>
</feature>
<protein>
    <submittedName>
        <fullName evidence="2">Uncharacterized protein</fullName>
    </submittedName>
</protein>
<feature type="region of interest" description="Disordered" evidence="1">
    <location>
        <begin position="363"/>
        <end position="396"/>
    </location>
</feature>